<protein>
    <submittedName>
        <fullName evidence="1">Uncharacterized protein</fullName>
    </submittedName>
</protein>
<dbReference type="AlphaFoldDB" id="A0A8A3PG68"/>
<reference evidence="1" key="1">
    <citation type="submission" date="2020-10" db="EMBL/GenBank/DDBJ databases">
        <title>Genome Sequence of Monilinia vaccinii-corymbosi Sheds Light on Mummy Berry Disease Infection of Blueberry and Mating Type.</title>
        <authorList>
            <person name="Yow A.G."/>
            <person name="Zhang Y."/>
            <person name="Bansal K."/>
            <person name="Eacker S.M."/>
            <person name="Sullivan S."/>
            <person name="Liachko I."/>
            <person name="Cubeta M.A."/>
            <person name="Rollins J.A."/>
            <person name="Ashrafi H."/>
        </authorList>
    </citation>
    <scope>NUCLEOTIDE SEQUENCE</scope>
    <source>
        <strain evidence="1">RL-1</strain>
    </source>
</reference>
<gene>
    <name evidence="1" type="ORF">DSL72_005625</name>
</gene>
<keyword evidence="2" id="KW-1185">Reference proteome</keyword>
<name>A0A8A3PG68_9HELO</name>
<evidence type="ECO:0000313" key="1">
    <source>
        <dbReference type="EMBL" id="QSZ34045.1"/>
    </source>
</evidence>
<evidence type="ECO:0000313" key="2">
    <source>
        <dbReference type="Proteomes" id="UP000672032"/>
    </source>
</evidence>
<accession>A0A8A3PG68</accession>
<sequence>MALIVSSATGAVQRAFHYILPFGHCEKFQSLTVTRPVYKSGESGYLPSGFALQGIVKNTIVKHAAMAFALRLVPTDVAIYELGTSGTILAIDRARTGPRLEGLVHYHKRERGVPPKARPIICELVSNPESRFVVFGSTCYQLHATS</sequence>
<proteinExistence type="predicted"/>
<organism evidence="1 2">
    <name type="scientific">Monilinia vaccinii-corymbosi</name>
    <dbReference type="NCBI Taxonomy" id="61207"/>
    <lineage>
        <taxon>Eukaryota</taxon>
        <taxon>Fungi</taxon>
        <taxon>Dikarya</taxon>
        <taxon>Ascomycota</taxon>
        <taxon>Pezizomycotina</taxon>
        <taxon>Leotiomycetes</taxon>
        <taxon>Helotiales</taxon>
        <taxon>Sclerotiniaceae</taxon>
        <taxon>Monilinia</taxon>
    </lineage>
</organism>
<dbReference type="EMBL" id="CP063408">
    <property type="protein sequence ID" value="QSZ34045.1"/>
    <property type="molecule type" value="Genomic_DNA"/>
</dbReference>
<dbReference type="Proteomes" id="UP000672032">
    <property type="component" value="Chromosome 4"/>
</dbReference>